<keyword evidence="2" id="KW-1185">Reference proteome</keyword>
<sequence length="213" mass="23820">MSKLRPSVTGALTRRALKDHGPPVEVMPQGDRRMDVLASALVPLTRKEEFVREITTLWTRAQSTFLTIGQYLIMAKQKLPHGDYTIMVERELPFSPNTAFQIRTAAEAVSSGRLPAETLPPNYSTIYQLSTLPDHLLEEAKRSGLVRPDLRRAEIVAFKKKVREATERPVSPPGATAQRLAELRRQKAAIEEEIARLERVATQDVEGGEGAKR</sequence>
<gene>
    <name evidence="1" type="ORF">JMJ56_26965</name>
</gene>
<accession>A0ABS1UAC3</accession>
<evidence type="ECO:0000313" key="1">
    <source>
        <dbReference type="EMBL" id="MBL6081638.1"/>
    </source>
</evidence>
<organism evidence="1 2">
    <name type="scientific">Belnapia arida</name>
    <dbReference type="NCBI Taxonomy" id="2804533"/>
    <lineage>
        <taxon>Bacteria</taxon>
        <taxon>Pseudomonadati</taxon>
        <taxon>Pseudomonadota</taxon>
        <taxon>Alphaproteobacteria</taxon>
        <taxon>Acetobacterales</taxon>
        <taxon>Roseomonadaceae</taxon>
        <taxon>Belnapia</taxon>
    </lineage>
</organism>
<comment type="caution">
    <text evidence="1">The sequence shown here is derived from an EMBL/GenBank/DDBJ whole genome shotgun (WGS) entry which is preliminary data.</text>
</comment>
<proteinExistence type="predicted"/>
<protein>
    <recommendedName>
        <fullName evidence="3">DUF4391 domain-containing protein</fullName>
    </recommendedName>
</protein>
<evidence type="ECO:0000313" key="2">
    <source>
        <dbReference type="Proteomes" id="UP000660885"/>
    </source>
</evidence>
<dbReference type="EMBL" id="JAETWB010000032">
    <property type="protein sequence ID" value="MBL6081638.1"/>
    <property type="molecule type" value="Genomic_DNA"/>
</dbReference>
<reference evidence="1 2" key="1">
    <citation type="submission" date="2021-01" db="EMBL/GenBank/DDBJ databases">
        <title>Belnapia mucosa sp. nov. and Belnapia arida sp. nov., isolated from the Tabernas Desert (Almeria, Spain).</title>
        <authorList>
            <person name="Molina-Menor E."/>
            <person name="Vidal-Verdu A."/>
            <person name="Calonge A."/>
            <person name="Satari L."/>
            <person name="Pereto J."/>
            <person name="Porcar M."/>
        </authorList>
    </citation>
    <scope>NUCLEOTIDE SEQUENCE [LARGE SCALE GENOMIC DNA]</scope>
    <source>
        <strain evidence="1 2">T18</strain>
    </source>
</reference>
<evidence type="ECO:0008006" key="3">
    <source>
        <dbReference type="Google" id="ProtNLM"/>
    </source>
</evidence>
<dbReference type="Proteomes" id="UP000660885">
    <property type="component" value="Unassembled WGS sequence"/>
</dbReference>
<name>A0ABS1UAC3_9PROT</name>
<dbReference type="RefSeq" id="WP_202834855.1">
    <property type="nucleotide sequence ID" value="NZ_JAETWB010000032.1"/>
</dbReference>